<dbReference type="InterPro" id="IPR003783">
    <property type="entry name" value="Regulatory_RecX"/>
</dbReference>
<keyword evidence="10" id="KW-1185">Reference proteome</keyword>
<accession>A0ABS2NGV9</accession>
<comment type="caution">
    <text evidence="9">The sequence shown here is derived from an EMBL/GenBank/DDBJ whole genome shotgun (WGS) entry which is preliminary data.</text>
</comment>
<keyword evidence="4 5" id="KW-0963">Cytoplasm</keyword>
<reference evidence="9 10" key="1">
    <citation type="submission" date="2021-01" db="EMBL/GenBank/DDBJ databases">
        <title>Genomic Encyclopedia of Type Strains, Phase IV (KMG-IV): sequencing the most valuable type-strain genomes for metagenomic binning, comparative biology and taxonomic classification.</title>
        <authorList>
            <person name="Goeker M."/>
        </authorList>
    </citation>
    <scope>NUCLEOTIDE SEQUENCE [LARGE SCALE GENOMIC DNA]</scope>
    <source>
        <strain evidence="9 10">DSM 24834</strain>
    </source>
</reference>
<dbReference type="InterPro" id="IPR053926">
    <property type="entry name" value="RecX_HTH_1st"/>
</dbReference>
<protein>
    <recommendedName>
        <fullName evidence="3 5">Regulatory protein RecX</fullName>
    </recommendedName>
</protein>
<evidence type="ECO:0000256" key="3">
    <source>
        <dbReference type="ARBA" id="ARBA00018111"/>
    </source>
</evidence>
<dbReference type="Pfam" id="PF21982">
    <property type="entry name" value="RecX_HTH1"/>
    <property type="match status" value="1"/>
</dbReference>
<feature type="domain" description="RecX third three-helical" evidence="7">
    <location>
        <begin position="212"/>
        <end position="260"/>
    </location>
</feature>
<dbReference type="PANTHER" id="PTHR33602">
    <property type="entry name" value="REGULATORY PROTEIN RECX FAMILY PROTEIN"/>
    <property type="match status" value="1"/>
</dbReference>
<dbReference type="PANTHER" id="PTHR33602:SF1">
    <property type="entry name" value="REGULATORY PROTEIN RECX FAMILY PROTEIN"/>
    <property type="match status" value="1"/>
</dbReference>
<feature type="domain" description="RecX first three-helical" evidence="8">
    <location>
        <begin position="64"/>
        <end position="101"/>
    </location>
</feature>
<evidence type="ECO:0000256" key="2">
    <source>
        <dbReference type="ARBA" id="ARBA00009695"/>
    </source>
</evidence>
<dbReference type="HAMAP" id="MF_01114">
    <property type="entry name" value="RecX"/>
    <property type="match status" value="1"/>
</dbReference>
<feature type="domain" description="RecX second three-helical" evidence="6">
    <location>
        <begin position="108"/>
        <end position="149"/>
    </location>
</feature>
<evidence type="ECO:0000313" key="10">
    <source>
        <dbReference type="Proteomes" id="UP001646157"/>
    </source>
</evidence>
<evidence type="ECO:0000256" key="4">
    <source>
        <dbReference type="ARBA" id="ARBA00022490"/>
    </source>
</evidence>
<dbReference type="InterPro" id="IPR053925">
    <property type="entry name" value="RecX_HTH_3rd"/>
</dbReference>
<name>A0ABS2NGV9_9BACI</name>
<dbReference type="Gene3D" id="1.10.10.10">
    <property type="entry name" value="Winged helix-like DNA-binding domain superfamily/Winged helix DNA-binding domain"/>
    <property type="match status" value="4"/>
</dbReference>
<comment type="function">
    <text evidence="5">Modulates RecA activity.</text>
</comment>
<gene>
    <name evidence="5" type="primary">recX</name>
    <name evidence="9" type="ORF">JOC86_003673</name>
</gene>
<dbReference type="Pfam" id="PF21981">
    <property type="entry name" value="RecX_HTH3"/>
    <property type="match status" value="2"/>
</dbReference>
<organism evidence="9 10">
    <name type="scientific">Rossellomorea pakistanensis</name>
    <dbReference type="NCBI Taxonomy" id="992288"/>
    <lineage>
        <taxon>Bacteria</taxon>
        <taxon>Bacillati</taxon>
        <taxon>Bacillota</taxon>
        <taxon>Bacilli</taxon>
        <taxon>Bacillales</taxon>
        <taxon>Bacillaceae</taxon>
        <taxon>Rossellomorea</taxon>
    </lineage>
</organism>
<evidence type="ECO:0000256" key="1">
    <source>
        <dbReference type="ARBA" id="ARBA00004496"/>
    </source>
</evidence>
<dbReference type="RefSeq" id="WP_205174308.1">
    <property type="nucleotide sequence ID" value="NZ_JAFBDZ010000004.1"/>
</dbReference>
<proteinExistence type="inferred from homology"/>
<dbReference type="Proteomes" id="UP001646157">
    <property type="component" value="Unassembled WGS sequence"/>
</dbReference>
<feature type="domain" description="RecX third three-helical" evidence="7">
    <location>
        <begin position="157"/>
        <end position="201"/>
    </location>
</feature>
<sequence length="266" mass="31575">MKTITKMTKQVKNDERYNIFIDNQYAFSVDEEVLARYGLLKGKEIDDLLIAEIQYEDDIRKGFHSAIQYLSFRMRTEKEVKEYLMKKEVEETLVQEVIHKLHEYGYLNDEDFAQSFLNTYIRTSDKGPDWVKTELVNKGVHQEIIEKVLRSYPEELQIEKAIDLTEKLVKKYKKESSVQAKQKVEQNLIRKGYSSSIIRMAWEEASTEKNADEEWEALYKQAQKAHQRISKKATGFEYKQKMKQTLYRKGFPLESIDKVLDEIEEE</sequence>
<dbReference type="InterPro" id="IPR053924">
    <property type="entry name" value="RecX_HTH_2nd"/>
</dbReference>
<dbReference type="Pfam" id="PF02631">
    <property type="entry name" value="RecX_HTH2"/>
    <property type="match status" value="1"/>
</dbReference>
<evidence type="ECO:0000259" key="8">
    <source>
        <dbReference type="Pfam" id="PF21982"/>
    </source>
</evidence>
<evidence type="ECO:0000313" key="9">
    <source>
        <dbReference type="EMBL" id="MBM7587100.1"/>
    </source>
</evidence>
<dbReference type="NCBIfam" id="NF010733">
    <property type="entry name" value="PRK14135.1"/>
    <property type="match status" value="1"/>
</dbReference>
<evidence type="ECO:0000256" key="5">
    <source>
        <dbReference type="HAMAP-Rule" id="MF_01114"/>
    </source>
</evidence>
<evidence type="ECO:0000259" key="6">
    <source>
        <dbReference type="Pfam" id="PF02631"/>
    </source>
</evidence>
<dbReference type="InterPro" id="IPR036388">
    <property type="entry name" value="WH-like_DNA-bd_sf"/>
</dbReference>
<comment type="similarity">
    <text evidence="2 5">Belongs to the RecX family.</text>
</comment>
<evidence type="ECO:0000259" key="7">
    <source>
        <dbReference type="Pfam" id="PF21981"/>
    </source>
</evidence>
<dbReference type="EMBL" id="JAFBDZ010000004">
    <property type="protein sequence ID" value="MBM7587100.1"/>
    <property type="molecule type" value="Genomic_DNA"/>
</dbReference>
<comment type="subcellular location">
    <subcellularLocation>
        <location evidence="1 5">Cytoplasm</location>
    </subcellularLocation>
</comment>